<dbReference type="Proteomes" id="UP000187209">
    <property type="component" value="Unassembled WGS sequence"/>
</dbReference>
<feature type="compositionally biased region" description="Basic and acidic residues" evidence="1">
    <location>
        <begin position="78"/>
        <end position="96"/>
    </location>
</feature>
<evidence type="ECO:0000313" key="2">
    <source>
        <dbReference type="EMBL" id="OMJ88394.1"/>
    </source>
</evidence>
<comment type="caution">
    <text evidence="2">The sequence shown here is derived from an EMBL/GenBank/DDBJ whole genome shotgun (WGS) entry which is preliminary data.</text>
</comment>
<proteinExistence type="predicted"/>
<evidence type="ECO:0000313" key="3">
    <source>
        <dbReference type="Proteomes" id="UP000187209"/>
    </source>
</evidence>
<reference evidence="2 3" key="1">
    <citation type="submission" date="2016-11" db="EMBL/GenBank/DDBJ databases">
        <title>The macronuclear genome of Stentor coeruleus: a giant cell with tiny introns.</title>
        <authorList>
            <person name="Slabodnick M."/>
            <person name="Ruby J.G."/>
            <person name="Reiff S.B."/>
            <person name="Swart E.C."/>
            <person name="Gosai S."/>
            <person name="Prabakaran S."/>
            <person name="Witkowska E."/>
            <person name="Larue G.E."/>
            <person name="Fisher S."/>
            <person name="Freeman R.M."/>
            <person name="Gunawardena J."/>
            <person name="Chu W."/>
            <person name="Stover N.A."/>
            <person name="Gregory B.D."/>
            <person name="Nowacki M."/>
            <person name="Derisi J."/>
            <person name="Roy S.W."/>
            <person name="Marshall W.F."/>
            <person name="Sood P."/>
        </authorList>
    </citation>
    <scope>NUCLEOTIDE SEQUENCE [LARGE SCALE GENOMIC DNA]</scope>
    <source>
        <strain evidence="2">WM001</strain>
    </source>
</reference>
<evidence type="ECO:0000256" key="1">
    <source>
        <dbReference type="SAM" id="MobiDB-lite"/>
    </source>
</evidence>
<feature type="region of interest" description="Disordered" evidence="1">
    <location>
        <begin position="71"/>
        <end position="96"/>
    </location>
</feature>
<protein>
    <submittedName>
        <fullName evidence="2">Uncharacterized protein</fullName>
    </submittedName>
</protein>
<name>A0A1R2CH70_9CILI</name>
<sequence>MSLSVQRPKKLPNKSRVVLKPLGSNPDFVSSIVDTKLLDTLKLISISKNFPSGMKYSSPVLETASVVVKSPTTSKLKKKDEDKIDTEARQTENKKSEDIPPYIKKLERFWAKFDDISKRQTTLGLSENLLLKIQSPKFSRNQVSKPSAIPARFKEISNKKTSSSTENMKNKFNRIRTDLKIIKTTNGRDMKERLEKAKLARLYAENNCQGILKKKDLEESWKWCTPGNTPVNKSVHFEI</sequence>
<organism evidence="2 3">
    <name type="scientific">Stentor coeruleus</name>
    <dbReference type="NCBI Taxonomy" id="5963"/>
    <lineage>
        <taxon>Eukaryota</taxon>
        <taxon>Sar</taxon>
        <taxon>Alveolata</taxon>
        <taxon>Ciliophora</taxon>
        <taxon>Postciliodesmatophora</taxon>
        <taxon>Heterotrichea</taxon>
        <taxon>Heterotrichida</taxon>
        <taxon>Stentoridae</taxon>
        <taxon>Stentor</taxon>
    </lineage>
</organism>
<gene>
    <name evidence="2" type="ORF">SteCoe_9717</name>
</gene>
<dbReference type="EMBL" id="MPUH01000152">
    <property type="protein sequence ID" value="OMJ88394.1"/>
    <property type="molecule type" value="Genomic_DNA"/>
</dbReference>
<accession>A0A1R2CH70</accession>
<keyword evidence="3" id="KW-1185">Reference proteome</keyword>
<dbReference type="AlphaFoldDB" id="A0A1R2CH70"/>